<gene>
    <name evidence="1" type="ORF">I9054_008390</name>
</gene>
<protein>
    <submittedName>
        <fullName evidence="1">Uncharacterized protein</fullName>
    </submittedName>
</protein>
<accession>A0A8I1AG26</accession>
<dbReference type="RefSeq" id="WP_046761089.1">
    <property type="nucleotide sequence ID" value="NZ_BKNL01000022.1"/>
</dbReference>
<evidence type="ECO:0000313" key="1">
    <source>
        <dbReference type="EMBL" id="UUN99450.1"/>
    </source>
</evidence>
<dbReference type="Proteomes" id="UP000644140">
    <property type="component" value="Chromosome"/>
</dbReference>
<proteinExistence type="predicted"/>
<evidence type="ECO:0000313" key="2">
    <source>
        <dbReference type="Proteomes" id="UP000644140"/>
    </source>
</evidence>
<name>A0A8I1AG26_ACIBZ</name>
<dbReference type="EMBL" id="CP092085">
    <property type="protein sequence ID" value="UUN99450.1"/>
    <property type="molecule type" value="Genomic_DNA"/>
</dbReference>
<sequence>MINKSKFSAPTHLNHFVTYQHEAYFNDLMEIEWRGQIQSSTQNKRFKIKYYGELFEEYQLICGTDFAPELIYAVDIESNEEILLFDGAKHGYDPMFCDEFTNEQLTNRPLIHEYKDQDDQTVFNVIVKVYHNIDYNDIEEIESLANPVGEIELISGEIISVDQLKANAFDFIQIMVMNSLGNLYRIFERELA</sequence>
<dbReference type="AlphaFoldDB" id="A0A8I1AG26"/>
<organism evidence="1 2">
    <name type="scientific">Acinetobacter bereziniae</name>
    <name type="common">Acinetobacter genomosp. 10</name>
    <dbReference type="NCBI Taxonomy" id="106648"/>
    <lineage>
        <taxon>Bacteria</taxon>
        <taxon>Pseudomonadati</taxon>
        <taxon>Pseudomonadota</taxon>
        <taxon>Gammaproteobacteria</taxon>
        <taxon>Moraxellales</taxon>
        <taxon>Moraxellaceae</taxon>
        <taxon>Acinetobacter</taxon>
    </lineage>
</organism>
<reference evidence="1" key="1">
    <citation type="submission" date="2022-02" db="EMBL/GenBank/DDBJ databases">
        <title>Characterization of Tn125 harboring carbapenem-resistant Acinetobacter bereziniae clinical isolates.</title>
        <authorList>
            <person name="Wong N.-K."/>
            <person name="Pan Q."/>
        </authorList>
    </citation>
    <scope>NUCLEOTIDE SEQUENCE</scope>
    <source>
        <strain evidence="1">GD03393</strain>
    </source>
</reference>